<organism evidence="1 2">
    <name type="scientific">Theobroma cacao</name>
    <name type="common">Cacao</name>
    <name type="synonym">Cocoa</name>
    <dbReference type="NCBI Taxonomy" id="3641"/>
    <lineage>
        <taxon>Eukaryota</taxon>
        <taxon>Viridiplantae</taxon>
        <taxon>Streptophyta</taxon>
        <taxon>Embryophyta</taxon>
        <taxon>Tracheophyta</taxon>
        <taxon>Spermatophyta</taxon>
        <taxon>Magnoliopsida</taxon>
        <taxon>eudicotyledons</taxon>
        <taxon>Gunneridae</taxon>
        <taxon>Pentapetalae</taxon>
        <taxon>rosids</taxon>
        <taxon>malvids</taxon>
        <taxon>Malvales</taxon>
        <taxon>Malvaceae</taxon>
        <taxon>Byttnerioideae</taxon>
        <taxon>Theobroma</taxon>
    </lineage>
</organism>
<sequence length="143" mass="17118">MEFCLINRRYRIINKWDNIHEYYSFGYDSINDDYKIIKVAQKIELISHALISKENRVKESWTKLCSFQERISLTRNLYTLRPLAYSRTCDQLLLHQEGLSLLGYDLKEKKFKDVDHPLRKNVKAFFVEICVESLIKLDEPIIK</sequence>
<dbReference type="AlphaFoldDB" id="A0A061FP41"/>
<gene>
    <name evidence="1" type="ORF">TCM_035109</name>
</gene>
<dbReference type="Gramene" id="EOY16279">
    <property type="protein sequence ID" value="EOY16279"/>
    <property type="gene ID" value="TCM_035109"/>
</dbReference>
<proteinExistence type="predicted"/>
<dbReference type="HOGENOM" id="CLU_1809715_0_0_1"/>
<name>A0A061FP41_THECC</name>
<dbReference type="EMBL" id="CM001886">
    <property type="protein sequence ID" value="EOY16279.1"/>
    <property type="molecule type" value="Genomic_DNA"/>
</dbReference>
<dbReference type="Proteomes" id="UP000026915">
    <property type="component" value="Chromosome 8"/>
</dbReference>
<evidence type="ECO:0000313" key="2">
    <source>
        <dbReference type="Proteomes" id="UP000026915"/>
    </source>
</evidence>
<accession>A0A061FP41</accession>
<protein>
    <submittedName>
        <fullName evidence="1">Uncharacterized protein</fullName>
    </submittedName>
</protein>
<dbReference type="InParanoid" id="A0A061FP41"/>
<reference evidence="1 2" key="1">
    <citation type="journal article" date="2013" name="Genome Biol.">
        <title>The genome sequence of the most widely cultivated cacao type and its use to identify candidate genes regulating pod color.</title>
        <authorList>
            <person name="Motamayor J.C."/>
            <person name="Mockaitis K."/>
            <person name="Schmutz J."/>
            <person name="Haiminen N."/>
            <person name="Iii D.L."/>
            <person name="Cornejo O."/>
            <person name="Findley S.D."/>
            <person name="Zheng P."/>
            <person name="Utro F."/>
            <person name="Royaert S."/>
            <person name="Saski C."/>
            <person name="Jenkins J."/>
            <person name="Podicheti R."/>
            <person name="Zhao M."/>
            <person name="Scheffler B.E."/>
            <person name="Stack J.C."/>
            <person name="Feltus F.A."/>
            <person name="Mustiga G.M."/>
            <person name="Amores F."/>
            <person name="Phillips W."/>
            <person name="Marelli J.P."/>
            <person name="May G.D."/>
            <person name="Shapiro H."/>
            <person name="Ma J."/>
            <person name="Bustamante C.D."/>
            <person name="Schnell R.J."/>
            <person name="Main D."/>
            <person name="Gilbert D."/>
            <person name="Parida L."/>
            <person name="Kuhn D.N."/>
        </authorList>
    </citation>
    <scope>NUCLEOTIDE SEQUENCE [LARGE SCALE GENOMIC DNA]</scope>
    <source>
        <strain evidence="2">cv. Matina 1-6</strain>
    </source>
</reference>
<keyword evidence="2" id="KW-1185">Reference proteome</keyword>
<evidence type="ECO:0000313" key="1">
    <source>
        <dbReference type="EMBL" id="EOY16279.1"/>
    </source>
</evidence>